<feature type="domain" description="EGF-like" evidence="4">
    <location>
        <begin position="185"/>
        <end position="220"/>
    </location>
</feature>
<dbReference type="InterPro" id="IPR051830">
    <property type="entry name" value="NOTCH_homolog"/>
</dbReference>
<feature type="disulfide bond" evidence="2">
    <location>
        <begin position="189"/>
        <end position="199"/>
    </location>
</feature>
<feature type="disulfide bond" evidence="2">
    <location>
        <begin position="326"/>
        <end position="335"/>
    </location>
</feature>
<feature type="signal peptide" evidence="3">
    <location>
        <begin position="1"/>
        <end position="19"/>
    </location>
</feature>
<dbReference type="GO" id="GO:0005509">
    <property type="term" value="F:calcium ion binding"/>
    <property type="evidence" value="ECO:0007669"/>
    <property type="project" value="InterPro"/>
</dbReference>
<feature type="disulfide bond" evidence="2">
    <location>
        <begin position="288"/>
        <end position="297"/>
    </location>
</feature>
<feature type="disulfide bond" evidence="2">
    <location>
        <begin position="162"/>
        <end position="171"/>
    </location>
</feature>
<dbReference type="InterPro" id="IPR001881">
    <property type="entry name" value="EGF-like_Ca-bd_dom"/>
</dbReference>
<feature type="domain" description="EGF-like" evidence="4">
    <location>
        <begin position="299"/>
        <end position="336"/>
    </location>
</feature>
<dbReference type="Proteomes" id="UP001283361">
    <property type="component" value="Unassembled WGS sequence"/>
</dbReference>
<keyword evidence="1 2" id="KW-1015">Disulfide bond</keyword>
<feature type="domain" description="Chitin-binding type-2" evidence="5">
    <location>
        <begin position="22"/>
        <end position="77"/>
    </location>
</feature>
<dbReference type="SMART" id="SM00274">
    <property type="entry name" value="FOLN"/>
    <property type="match status" value="4"/>
</dbReference>
<reference evidence="6" key="1">
    <citation type="journal article" date="2023" name="G3 (Bethesda)">
        <title>A reference genome for the long-term kleptoplast-retaining sea slug Elysia crispata morphotype clarki.</title>
        <authorList>
            <person name="Eastman K.E."/>
            <person name="Pendleton A.L."/>
            <person name="Shaikh M.A."/>
            <person name="Suttiyut T."/>
            <person name="Ogas R."/>
            <person name="Tomko P."/>
            <person name="Gavelis G."/>
            <person name="Widhalm J.R."/>
            <person name="Wisecaver J.H."/>
        </authorList>
    </citation>
    <scope>NUCLEOTIDE SEQUENCE</scope>
    <source>
        <strain evidence="6">ECLA1</strain>
    </source>
</reference>
<feature type="domain" description="EGF-like" evidence="4">
    <location>
        <begin position="414"/>
        <end position="452"/>
    </location>
</feature>
<dbReference type="SMART" id="SM00494">
    <property type="entry name" value="ChtBD2"/>
    <property type="match status" value="1"/>
</dbReference>
<dbReference type="PROSITE" id="PS50940">
    <property type="entry name" value="CHIT_BIND_II"/>
    <property type="match status" value="1"/>
</dbReference>
<gene>
    <name evidence="6" type="ORF">RRG08_032841</name>
</gene>
<feature type="domain" description="EGF-like" evidence="4">
    <location>
        <begin position="222"/>
        <end position="259"/>
    </location>
</feature>
<feature type="domain" description="EGF-like" evidence="4">
    <location>
        <begin position="77"/>
        <end position="114"/>
    </location>
</feature>
<evidence type="ECO:0000259" key="5">
    <source>
        <dbReference type="PROSITE" id="PS50940"/>
    </source>
</evidence>
<dbReference type="EMBL" id="JAWDGP010001949">
    <property type="protein sequence ID" value="KAK3786682.1"/>
    <property type="molecule type" value="Genomic_DNA"/>
</dbReference>
<dbReference type="Pfam" id="PF00008">
    <property type="entry name" value="EGF"/>
    <property type="match status" value="5"/>
</dbReference>
<protein>
    <submittedName>
        <fullName evidence="6">Uncharacterized protein</fullName>
    </submittedName>
</protein>
<dbReference type="PANTHER" id="PTHR24033:SF232">
    <property type="entry name" value="LAMININ SUBUNIT GAMMA-2-RELATED"/>
    <property type="match status" value="1"/>
</dbReference>
<proteinExistence type="predicted"/>
<dbReference type="AlphaFoldDB" id="A0AAE1AFJ1"/>
<feature type="chain" id="PRO_5042130310" evidence="3">
    <location>
        <begin position="20"/>
        <end position="583"/>
    </location>
</feature>
<evidence type="ECO:0000256" key="2">
    <source>
        <dbReference type="PROSITE-ProRule" id="PRU00076"/>
    </source>
</evidence>
<dbReference type="InterPro" id="IPR003645">
    <property type="entry name" value="Fol_N"/>
</dbReference>
<feature type="disulfide bond" evidence="2">
    <location>
        <begin position="210"/>
        <end position="219"/>
    </location>
</feature>
<feature type="domain" description="EGF-like" evidence="4">
    <location>
        <begin position="374"/>
        <end position="413"/>
    </location>
</feature>
<dbReference type="PANTHER" id="PTHR24033">
    <property type="entry name" value="EGF-LIKE DOMAIN-CONTAINING PROTEIN"/>
    <property type="match status" value="1"/>
</dbReference>
<feature type="domain" description="EGF-like" evidence="4">
    <location>
        <begin position="337"/>
        <end position="373"/>
    </location>
</feature>
<keyword evidence="3" id="KW-0732">Signal</keyword>
<dbReference type="SMART" id="SM00179">
    <property type="entry name" value="EGF_CA"/>
    <property type="match status" value="7"/>
</dbReference>
<feature type="disulfide bond" evidence="2">
    <location>
        <begin position="249"/>
        <end position="258"/>
    </location>
</feature>
<comment type="caution">
    <text evidence="2">Lacks conserved residue(s) required for the propagation of feature annotation.</text>
</comment>
<accession>A0AAE1AFJ1</accession>
<dbReference type="SMART" id="SM00181">
    <property type="entry name" value="EGF"/>
    <property type="match status" value="10"/>
</dbReference>
<dbReference type="PROSITE" id="PS00022">
    <property type="entry name" value="EGF_1"/>
    <property type="match status" value="10"/>
</dbReference>
<evidence type="ECO:0000313" key="6">
    <source>
        <dbReference type="EMBL" id="KAK3786682.1"/>
    </source>
</evidence>
<evidence type="ECO:0000259" key="4">
    <source>
        <dbReference type="PROSITE" id="PS50026"/>
    </source>
</evidence>
<feature type="disulfide bond" evidence="2">
    <location>
        <begin position="104"/>
        <end position="113"/>
    </location>
</feature>
<keyword evidence="2" id="KW-0245">EGF-like domain</keyword>
<evidence type="ECO:0000256" key="3">
    <source>
        <dbReference type="SAM" id="SignalP"/>
    </source>
</evidence>
<feature type="disulfide bond" evidence="2">
    <location>
        <begin position="363"/>
        <end position="372"/>
    </location>
</feature>
<feature type="domain" description="EGF-like" evidence="4">
    <location>
        <begin position="454"/>
        <end position="496"/>
    </location>
</feature>
<dbReference type="PROSITE" id="PS01186">
    <property type="entry name" value="EGF_2"/>
    <property type="match status" value="8"/>
</dbReference>
<sequence>MALSLIVVGLGFLLARTEGAAVGRCIRVNSYTHDDRSCQVYHVCMRGGWVAATCPPAQVFNPSVQNCVAASLYRCPDTPGCSPGTCLNGGRCIPTLDGLGQCRCLPGFTGNRCQTATGGTGSVTGGSTGGGTSSTADTCTDLKCVNGGRCFKESAGKAQCYCPSPFGGPLCGRKLNSDGVCPVPKESTCDPACENGGKCFEADGKPKCFCPEGFNGDRCELTLGQCNLMDCQNGGECNEDSDGKATCTCPKPYSGKFCQLEVSDACYALKCENNAPCKRVGRTTVCDCPDGYIGDRCQYEDPCPNIKCLHGGKCETGDRGQAICNCAAGYTGNFCEIALDCVGFTCYNGGECKIIDNKRECVCTDWTKGDKCEKKLGCKVDGKEPCQNGGTCVTSQDGFQCICPLGRKGIYCDELRTCSENIVCENGGDCEDTKDEGAKCNCKKGFIGPKCEVKEDPCGGCQNGGVCELPSLLPADSPESMKLCACPAGFTGKLCEIESECTLPCSQNVGASGERYHTYVFPDLEKRDHVYLCRKGRVSRLKYCDEERWFDPFSLECHTEKSFAAARTTAGVALYPKTIPDDK</sequence>
<dbReference type="InterPro" id="IPR002557">
    <property type="entry name" value="Chitin-bd_dom"/>
</dbReference>
<keyword evidence="7" id="KW-1185">Reference proteome</keyword>
<dbReference type="Gene3D" id="2.10.25.10">
    <property type="entry name" value="Laminin"/>
    <property type="match status" value="8"/>
</dbReference>
<comment type="caution">
    <text evidence="6">The sequence shown here is derived from an EMBL/GenBank/DDBJ whole genome shotgun (WGS) entry which is preliminary data.</text>
</comment>
<name>A0AAE1AFJ1_9GAST</name>
<dbReference type="InterPro" id="IPR000742">
    <property type="entry name" value="EGF"/>
</dbReference>
<feature type="disulfide bond" evidence="2">
    <location>
        <begin position="403"/>
        <end position="412"/>
    </location>
</feature>
<feature type="domain" description="EGF-like" evidence="4">
    <location>
        <begin position="135"/>
        <end position="172"/>
    </location>
</feature>
<feature type="disulfide bond" evidence="2">
    <location>
        <begin position="486"/>
        <end position="495"/>
    </location>
</feature>
<dbReference type="InterPro" id="IPR036508">
    <property type="entry name" value="Chitin-bd_dom_sf"/>
</dbReference>
<feature type="domain" description="EGF-like" evidence="4">
    <location>
        <begin position="262"/>
        <end position="298"/>
    </location>
</feature>
<evidence type="ECO:0000256" key="1">
    <source>
        <dbReference type="ARBA" id="ARBA00023157"/>
    </source>
</evidence>
<dbReference type="SUPFAM" id="SSF57196">
    <property type="entry name" value="EGF/Laminin"/>
    <property type="match status" value="9"/>
</dbReference>
<organism evidence="6 7">
    <name type="scientific">Elysia crispata</name>
    <name type="common">lettuce slug</name>
    <dbReference type="NCBI Taxonomy" id="231223"/>
    <lineage>
        <taxon>Eukaryota</taxon>
        <taxon>Metazoa</taxon>
        <taxon>Spiralia</taxon>
        <taxon>Lophotrochozoa</taxon>
        <taxon>Mollusca</taxon>
        <taxon>Gastropoda</taxon>
        <taxon>Heterobranchia</taxon>
        <taxon>Euthyneura</taxon>
        <taxon>Panpulmonata</taxon>
        <taxon>Sacoglossa</taxon>
        <taxon>Placobranchoidea</taxon>
        <taxon>Plakobranchidae</taxon>
        <taxon>Elysia</taxon>
    </lineage>
</organism>
<dbReference type="PROSITE" id="PS50026">
    <property type="entry name" value="EGF_3"/>
    <property type="match status" value="10"/>
</dbReference>
<dbReference type="GO" id="GO:0005576">
    <property type="term" value="C:extracellular region"/>
    <property type="evidence" value="ECO:0007669"/>
    <property type="project" value="InterPro"/>
</dbReference>
<evidence type="ECO:0000313" key="7">
    <source>
        <dbReference type="Proteomes" id="UP001283361"/>
    </source>
</evidence>
<feature type="disulfide bond" evidence="2">
    <location>
        <begin position="442"/>
        <end position="451"/>
    </location>
</feature>
<dbReference type="GO" id="GO:0008061">
    <property type="term" value="F:chitin binding"/>
    <property type="evidence" value="ECO:0007669"/>
    <property type="project" value="InterPro"/>
</dbReference>
<dbReference type="SUPFAM" id="SSF57625">
    <property type="entry name" value="Invertebrate chitin-binding proteins"/>
    <property type="match status" value="1"/>
</dbReference>